<keyword evidence="1" id="KW-0732">Signal</keyword>
<keyword evidence="3" id="KW-1185">Reference proteome</keyword>
<reference evidence="2 3" key="1">
    <citation type="submission" date="2017-07" db="EMBL/GenBank/DDBJ databases">
        <authorList>
            <person name="Talla V."/>
            <person name="Backstrom N."/>
        </authorList>
    </citation>
    <scope>NUCLEOTIDE SEQUENCE [LARGE SCALE GENOMIC DNA]</scope>
</reference>
<dbReference type="Proteomes" id="UP000324832">
    <property type="component" value="Unassembled WGS sequence"/>
</dbReference>
<feature type="chain" id="PRO_5023017114" description="Secreted protein" evidence="1">
    <location>
        <begin position="19"/>
        <end position="78"/>
    </location>
</feature>
<evidence type="ECO:0000313" key="3">
    <source>
        <dbReference type="Proteomes" id="UP000324832"/>
    </source>
</evidence>
<accession>A0A5E4QIS7</accession>
<name>A0A5E4QIS7_9NEOP</name>
<evidence type="ECO:0000256" key="1">
    <source>
        <dbReference type="SAM" id="SignalP"/>
    </source>
</evidence>
<sequence length="78" mass="9214">MKGRQLLLSVVLYQVVFIQDAPFMAFLYTRQNYFILNINKNLNFIVYYSYVFSAKKIYIRVGTANLQASTKNWNGYRA</sequence>
<dbReference type="AlphaFoldDB" id="A0A5E4QIS7"/>
<gene>
    <name evidence="2" type="ORF">LSINAPIS_LOCUS8373</name>
</gene>
<evidence type="ECO:0000313" key="2">
    <source>
        <dbReference type="EMBL" id="VVC96988.1"/>
    </source>
</evidence>
<organism evidence="2 3">
    <name type="scientific">Leptidea sinapis</name>
    <dbReference type="NCBI Taxonomy" id="189913"/>
    <lineage>
        <taxon>Eukaryota</taxon>
        <taxon>Metazoa</taxon>
        <taxon>Ecdysozoa</taxon>
        <taxon>Arthropoda</taxon>
        <taxon>Hexapoda</taxon>
        <taxon>Insecta</taxon>
        <taxon>Pterygota</taxon>
        <taxon>Neoptera</taxon>
        <taxon>Endopterygota</taxon>
        <taxon>Lepidoptera</taxon>
        <taxon>Glossata</taxon>
        <taxon>Ditrysia</taxon>
        <taxon>Papilionoidea</taxon>
        <taxon>Pieridae</taxon>
        <taxon>Dismorphiinae</taxon>
        <taxon>Leptidea</taxon>
    </lineage>
</organism>
<evidence type="ECO:0008006" key="4">
    <source>
        <dbReference type="Google" id="ProtNLM"/>
    </source>
</evidence>
<dbReference type="EMBL" id="FZQP02002968">
    <property type="protein sequence ID" value="VVC96988.1"/>
    <property type="molecule type" value="Genomic_DNA"/>
</dbReference>
<protein>
    <recommendedName>
        <fullName evidence="4">Secreted protein</fullName>
    </recommendedName>
</protein>
<feature type="signal peptide" evidence="1">
    <location>
        <begin position="1"/>
        <end position="18"/>
    </location>
</feature>
<proteinExistence type="predicted"/>